<comment type="caution">
    <text evidence="12">The sequence shown here is derived from an EMBL/GenBank/DDBJ whole genome shotgun (WGS) entry which is preliminary data.</text>
</comment>
<dbReference type="Gene3D" id="3.90.1570.50">
    <property type="match status" value="1"/>
</dbReference>
<keyword evidence="13" id="KW-1185">Reference proteome</keyword>
<evidence type="ECO:0000256" key="1">
    <source>
        <dbReference type="ARBA" id="ARBA00000851"/>
    </source>
</evidence>
<accession>A0ABU7QMI1</accession>
<keyword evidence="4" id="KW-0540">Nuclease</keyword>
<feature type="domain" description="Helicase ATP-binding" evidence="11">
    <location>
        <begin position="299"/>
        <end position="467"/>
    </location>
</feature>
<keyword evidence="9" id="KW-0067">ATP-binding</keyword>
<dbReference type="PANTHER" id="PTHR30195">
    <property type="entry name" value="TYPE I SITE-SPECIFIC DEOXYRIBONUCLEASE PROTEIN SUBUNIT M AND R"/>
    <property type="match status" value="1"/>
</dbReference>
<dbReference type="Gene3D" id="3.40.50.300">
    <property type="entry name" value="P-loop containing nucleotide triphosphate hydrolases"/>
    <property type="match status" value="2"/>
</dbReference>
<evidence type="ECO:0000256" key="7">
    <source>
        <dbReference type="ARBA" id="ARBA00022759"/>
    </source>
</evidence>
<evidence type="ECO:0000256" key="8">
    <source>
        <dbReference type="ARBA" id="ARBA00022801"/>
    </source>
</evidence>
<dbReference type="Pfam" id="PF22679">
    <property type="entry name" value="T1R_D3-like"/>
    <property type="match status" value="1"/>
</dbReference>
<name>A0ABU7QMI1_AVIPA</name>
<proteinExistence type="inferred from homology"/>
<dbReference type="GO" id="GO:0004386">
    <property type="term" value="F:helicase activity"/>
    <property type="evidence" value="ECO:0007669"/>
    <property type="project" value="UniProtKB-KW"/>
</dbReference>
<keyword evidence="5" id="KW-0547">Nucleotide-binding</keyword>
<gene>
    <name evidence="12" type="ORF">M5S13_12315</name>
</gene>
<evidence type="ECO:0000256" key="3">
    <source>
        <dbReference type="ARBA" id="ARBA00012654"/>
    </source>
</evidence>
<reference evidence="12 13" key="1">
    <citation type="journal article" date="2022" name="Front. Microbiol.">
        <title>Commensal bacteria contribute to the growth of multidrug-resistant Avibacterium paragallinarum in chickens.</title>
        <authorList>
            <person name="Zhu J."/>
            <person name="Chen Y."/>
            <person name="Wu Y."/>
            <person name="Wang Y."/>
            <person name="Zhu K."/>
        </authorList>
    </citation>
    <scope>NUCLEOTIDE SEQUENCE [LARGE SCALE GENOMIC DNA]</scope>
    <source>
        <strain evidence="12 13">AV25</strain>
    </source>
</reference>
<dbReference type="CDD" id="cd22332">
    <property type="entry name" value="HsdR_N"/>
    <property type="match status" value="1"/>
</dbReference>
<dbReference type="Pfam" id="PF18766">
    <property type="entry name" value="SWI2_SNF2"/>
    <property type="match status" value="1"/>
</dbReference>
<evidence type="ECO:0000256" key="4">
    <source>
        <dbReference type="ARBA" id="ARBA00022722"/>
    </source>
</evidence>
<dbReference type="CDD" id="cd18800">
    <property type="entry name" value="SF2_C_EcoR124I-like"/>
    <property type="match status" value="1"/>
</dbReference>
<keyword evidence="10" id="KW-0238">DNA-binding</keyword>
<dbReference type="InterPro" id="IPR007409">
    <property type="entry name" value="Restrct_endonuc_type1_HsdR_N"/>
</dbReference>
<dbReference type="PROSITE" id="PS51192">
    <property type="entry name" value="HELICASE_ATP_BIND_1"/>
    <property type="match status" value="1"/>
</dbReference>
<organism evidence="12 13">
    <name type="scientific">Avibacterium paragallinarum</name>
    <name type="common">Haemophilus gallinarum</name>
    <dbReference type="NCBI Taxonomy" id="728"/>
    <lineage>
        <taxon>Bacteria</taxon>
        <taxon>Pseudomonadati</taxon>
        <taxon>Pseudomonadota</taxon>
        <taxon>Gammaproteobacteria</taxon>
        <taxon>Pasteurellales</taxon>
        <taxon>Pasteurellaceae</taxon>
        <taxon>Avibacterium</taxon>
    </lineage>
</organism>
<keyword evidence="8" id="KW-0378">Hydrolase</keyword>
<evidence type="ECO:0000256" key="6">
    <source>
        <dbReference type="ARBA" id="ARBA00022747"/>
    </source>
</evidence>
<dbReference type="SUPFAM" id="SSF52540">
    <property type="entry name" value="P-loop containing nucleoside triphosphate hydrolases"/>
    <property type="match status" value="2"/>
</dbReference>
<dbReference type="InterPro" id="IPR022625">
    <property type="entry name" value="TypeI_RM_Rsu_C"/>
</dbReference>
<dbReference type="PANTHER" id="PTHR30195:SF16">
    <property type="entry name" value="TYPE I RESTRICTION ENZYME ENDONUCLEASE SUBUNIT"/>
    <property type="match status" value="1"/>
</dbReference>
<evidence type="ECO:0000259" key="11">
    <source>
        <dbReference type="PROSITE" id="PS51192"/>
    </source>
</evidence>
<dbReference type="InterPro" id="IPR051268">
    <property type="entry name" value="Type-I_R_enzyme_R_subunit"/>
</dbReference>
<dbReference type="InterPro" id="IPR014001">
    <property type="entry name" value="Helicase_ATP-bd"/>
</dbReference>
<dbReference type="EC" id="3.1.21.3" evidence="3"/>
<sequence>MFKKESEFEQALIEYLSTGNISSPEHLQGLISNGDFPAKSKIWEYKPEIKTTEQLWDNFKAILERLNAQTLQYPLSVVEFNQVKQRLAEQTRTPFDAGKFLYGINGVSQIEIDLDDGRHVFLTVFDQKQIGAGNTVYQVVNQIERPKKIAGKQDRRFDVTLLINGLPIIQIELKNDSQDVYEALEQMRQYTKENQYQDIFSTLQILIAMTPHNARYMANTTAEQFNTDFAFMWQKRSDNSAVRQWKEFADSMLSIPMAHQMATNYMILDGTPNKQMLKVMRSYQVYATQAVIEGIKHADFEMGDRKIGYIWHTTGSGKTITSFKTAWLASRLPKVDKVVFVVDRIALTNQTLANYRAYDPDGDADNLGTIRNTNNTRDLRNKLRNKDNSIIITSVQKLGNLVSKPDFTPPEKNIVFIVDEAHRSTAGDQFSEIQYKFKRGIWVGYTGTPTFDNNNEEKQKKYKEIKVVDSSSGKERKRKLFLNPNTEDIFGKPLHTYTIREAIEDRNVLGFKVEFKSTVDMYELLKQEHPDWSEQQLQTELDAICQQEFDEADFLENSNKRNISKGEKVEQTLTRNFYDHSDEHIRLVVEDIFKHWRNRSNDFKYNALFTTHVSGGGASTPLAIRYYNEFQRVNKERSENGEFFLKVAITYSLNTSNSDTMTDTNEALHQAIKDYNATFGTNWGLDTVSEYFEDLSDRLNKKVLLRTEEEKADPQKAYLDLVIVVDQLLTGFDAPHLNTLYVDRILKGSGLIQAYSRTNRIANKDTKPWGQVVNYRWPVKNERLMNEALATYANKDSSNLDDKEIKEINIADKIIAEPFSETLDKVKSTLNSLAALTKDAKNEPFKILPAGNEKKIATFNLLKQYSAGVEKLKQYPPEKIDGEMAGFDYDNPEALLNALGLNDEQEGMLIGLNNELKRHFAKENHIPIKEIELRMTHIKDIKVDYDYLTELINQLIAQVQAGETEQAKQTEEKIHQFANGMDDTTYATKIRRATQAIMAGDFPAEGQAWEPIQPSELSQTINAASTISIDRKLLDFRNKWGITDIINNADIHQLIANHRQGEQDLDDGKILTNVITQGSEHYTTLATNAEVQKLSKIKYRTSLRQAFYELADGLVRE</sequence>
<dbReference type="EMBL" id="JAMDKF010000046">
    <property type="protein sequence ID" value="MEE6042641.1"/>
    <property type="molecule type" value="Genomic_DNA"/>
</dbReference>
<evidence type="ECO:0000256" key="10">
    <source>
        <dbReference type="ARBA" id="ARBA00023125"/>
    </source>
</evidence>
<dbReference type="Pfam" id="PF04313">
    <property type="entry name" value="HSDR_N"/>
    <property type="match status" value="1"/>
</dbReference>
<evidence type="ECO:0000313" key="12">
    <source>
        <dbReference type="EMBL" id="MEE6042641.1"/>
    </source>
</evidence>
<keyword evidence="7" id="KW-0255">Endonuclease</keyword>
<comment type="catalytic activity">
    <reaction evidence="1">
        <text>Endonucleolytic cleavage of DNA to give random double-stranded fragments with terminal 5'-phosphates, ATP is simultaneously hydrolyzed.</text>
        <dbReference type="EC" id="3.1.21.3"/>
    </reaction>
</comment>
<dbReference type="Pfam" id="PF12008">
    <property type="entry name" value="EcoR124_C"/>
    <property type="match status" value="1"/>
</dbReference>
<evidence type="ECO:0000256" key="9">
    <source>
        <dbReference type="ARBA" id="ARBA00022840"/>
    </source>
</evidence>
<dbReference type="RefSeq" id="WP_110479740.1">
    <property type="nucleotide sequence ID" value="NZ_CP081939.1"/>
</dbReference>
<dbReference type="Proteomes" id="UP001347884">
    <property type="component" value="Unassembled WGS sequence"/>
</dbReference>
<comment type="similarity">
    <text evidence="2">Belongs to the HsdR family.</text>
</comment>
<dbReference type="SMART" id="SM00487">
    <property type="entry name" value="DEXDc"/>
    <property type="match status" value="1"/>
</dbReference>
<protein>
    <recommendedName>
        <fullName evidence="3">type I site-specific deoxyribonuclease</fullName>
        <ecNumber evidence="3">3.1.21.3</ecNumber>
    </recommendedName>
</protein>
<evidence type="ECO:0000256" key="2">
    <source>
        <dbReference type="ARBA" id="ARBA00008598"/>
    </source>
</evidence>
<keyword evidence="6" id="KW-0680">Restriction system</keyword>
<evidence type="ECO:0000313" key="13">
    <source>
        <dbReference type="Proteomes" id="UP001347884"/>
    </source>
</evidence>
<dbReference type="InterPro" id="IPR055180">
    <property type="entry name" value="HsdR_RecA-like_helicase_dom_2"/>
</dbReference>
<dbReference type="InterPro" id="IPR027417">
    <property type="entry name" value="P-loop_NTPase"/>
</dbReference>
<dbReference type="InterPro" id="IPR040980">
    <property type="entry name" value="SWI2_SNF2"/>
</dbReference>
<keyword evidence="12" id="KW-0347">Helicase</keyword>
<evidence type="ECO:0000256" key="5">
    <source>
        <dbReference type="ARBA" id="ARBA00022741"/>
    </source>
</evidence>